<dbReference type="STRING" id="392015.SAMN05421543_11749"/>
<comment type="cofactor">
    <cofactor evidence="1">
        <name>Mg(2+)</name>
        <dbReference type="ChEBI" id="CHEBI:18420"/>
    </cofactor>
</comment>
<dbReference type="PROSITE" id="PS00893">
    <property type="entry name" value="NUDIX_BOX"/>
    <property type="match status" value="1"/>
</dbReference>
<dbReference type="Gene3D" id="3.90.79.10">
    <property type="entry name" value="Nucleoside Triphosphate Pyrophosphohydrolase"/>
    <property type="match status" value="1"/>
</dbReference>
<dbReference type="GO" id="GO:0006753">
    <property type="term" value="P:nucleoside phosphate metabolic process"/>
    <property type="evidence" value="ECO:0007669"/>
    <property type="project" value="TreeGrafter"/>
</dbReference>
<dbReference type="GO" id="GO:0019693">
    <property type="term" value="P:ribose phosphate metabolic process"/>
    <property type="evidence" value="ECO:0007669"/>
    <property type="project" value="TreeGrafter"/>
</dbReference>
<dbReference type="GO" id="GO:0005829">
    <property type="term" value="C:cytosol"/>
    <property type="evidence" value="ECO:0007669"/>
    <property type="project" value="TreeGrafter"/>
</dbReference>
<dbReference type="InterPro" id="IPR020084">
    <property type="entry name" value="NUDIX_hydrolase_CS"/>
</dbReference>
<evidence type="ECO:0000256" key="3">
    <source>
        <dbReference type="RuleBase" id="RU003476"/>
    </source>
</evidence>
<dbReference type="EMBL" id="FPBV01000017">
    <property type="protein sequence ID" value="SFU98690.1"/>
    <property type="molecule type" value="Genomic_DNA"/>
</dbReference>
<dbReference type="OrthoDB" id="9806150at2"/>
<reference evidence="6" key="1">
    <citation type="submission" date="2016-10" db="EMBL/GenBank/DDBJ databases">
        <authorList>
            <person name="Varghese N."/>
        </authorList>
    </citation>
    <scope>NUCLEOTIDE SEQUENCE [LARGE SCALE GENOMIC DNA]</scope>
    <source>
        <strain evidence="6">DSM 17980</strain>
    </source>
</reference>
<sequence length="183" mass="20235">MDNSLQERVLERTRVFSGRMIQLETWRVRLPDGREAGREVVLHPGAVAILAEPEPGVVLCVEQYRTATGETLLEIPAGKLEPGEAPAACAMRELAEETGYTAETLTQIASFFTSPGFADEQVHLFYATELTRGDAHPDADEFVRLRPVTKDEASAWVAEGRLRDAKTLVAFLWWLGQPGAAKR</sequence>
<evidence type="ECO:0000313" key="6">
    <source>
        <dbReference type="Proteomes" id="UP000183508"/>
    </source>
</evidence>
<dbReference type="InterPro" id="IPR000086">
    <property type="entry name" value="NUDIX_hydrolase_dom"/>
</dbReference>
<dbReference type="eggNOG" id="COG0494">
    <property type="taxonomic scope" value="Bacteria"/>
</dbReference>
<dbReference type="InterPro" id="IPR015797">
    <property type="entry name" value="NUDIX_hydrolase-like_dom_sf"/>
</dbReference>
<dbReference type="SUPFAM" id="SSF55811">
    <property type="entry name" value="Nudix"/>
    <property type="match status" value="1"/>
</dbReference>
<feature type="domain" description="Nudix hydrolase" evidence="4">
    <location>
        <begin position="41"/>
        <end position="170"/>
    </location>
</feature>
<dbReference type="PANTHER" id="PTHR11839">
    <property type="entry name" value="UDP/ADP-SUGAR PYROPHOSPHATASE"/>
    <property type="match status" value="1"/>
</dbReference>
<dbReference type="InterPro" id="IPR020476">
    <property type="entry name" value="Nudix_hydrolase"/>
</dbReference>
<evidence type="ECO:0000313" key="5">
    <source>
        <dbReference type="EMBL" id="SFU98690.1"/>
    </source>
</evidence>
<dbReference type="RefSeq" id="WP_083430520.1">
    <property type="nucleotide sequence ID" value="NZ_FPBV01000017.1"/>
</dbReference>
<evidence type="ECO:0000256" key="1">
    <source>
        <dbReference type="ARBA" id="ARBA00001946"/>
    </source>
</evidence>
<proteinExistence type="inferred from homology"/>
<organism evidence="5 6">
    <name type="scientific">Alicyclobacillus macrosporangiidus</name>
    <dbReference type="NCBI Taxonomy" id="392015"/>
    <lineage>
        <taxon>Bacteria</taxon>
        <taxon>Bacillati</taxon>
        <taxon>Bacillota</taxon>
        <taxon>Bacilli</taxon>
        <taxon>Bacillales</taxon>
        <taxon>Alicyclobacillaceae</taxon>
        <taxon>Alicyclobacillus</taxon>
    </lineage>
</organism>
<protein>
    <submittedName>
        <fullName evidence="5">ADP-ribose pyrophosphatase</fullName>
    </submittedName>
</protein>
<dbReference type="PRINTS" id="PR00502">
    <property type="entry name" value="NUDIXFAMILY"/>
</dbReference>
<evidence type="ECO:0000256" key="2">
    <source>
        <dbReference type="ARBA" id="ARBA00022801"/>
    </source>
</evidence>
<comment type="similarity">
    <text evidence="3">Belongs to the Nudix hydrolase family.</text>
</comment>
<dbReference type="Proteomes" id="UP000183508">
    <property type="component" value="Unassembled WGS sequence"/>
</dbReference>
<dbReference type="PROSITE" id="PS51462">
    <property type="entry name" value="NUDIX"/>
    <property type="match status" value="1"/>
</dbReference>
<dbReference type="PANTHER" id="PTHR11839:SF18">
    <property type="entry name" value="NUDIX HYDROLASE DOMAIN-CONTAINING PROTEIN"/>
    <property type="match status" value="1"/>
</dbReference>
<dbReference type="AlphaFoldDB" id="A0A1I7KMN5"/>
<evidence type="ECO:0000259" key="4">
    <source>
        <dbReference type="PROSITE" id="PS51462"/>
    </source>
</evidence>
<dbReference type="FunFam" id="3.90.79.10:FF:000024">
    <property type="entry name" value="ADP-ribose pyrophosphatase"/>
    <property type="match status" value="1"/>
</dbReference>
<accession>A0A1I7KMN5</accession>
<dbReference type="Pfam" id="PF00293">
    <property type="entry name" value="NUDIX"/>
    <property type="match status" value="1"/>
</dbReference>
<keyword evidence="2 3" id="KW-0378">Hydrolase</keyword>
<dbReference type="GO" id="GO:0016462">
    <property type="term" value="F:pyrophosphatase activity"/>
    <property type="evidence" value="ECO:0007669"/>
    <property type="project" value="UniProtKB-ARBA"/>
</dbReference>
<dbReference type="CDD" id="cd03424">
    <property type="entry name" value="NUDIX_ADPRase_Nudt5_UGPPase_Nudt14"/>
    <property type="match status" value="1"/>
</dbReference>
<gene>
    <name evidence="5" type="ORF">SAMN05421543_11749</name>
</gene>
<name>A0A1I7KMN5_9BACL</name>
<keyword evidence="6" id="KW-1185">Reference proteome</keyword>